<keyword evidence="3" id="KW-1185">Reference proteome</keyword>
<name>A0A2S0VVR8_9ALTE</name>
<organism evidence="2 3">
    <name type="scientific">Saccharobesus litoralis</name>
    <dbReference type="NCBI Taxonomy" id="2172099"/>
    <lineage>
        <taxon>Bacteria</taxon>
        <taxon>Pseudomonadati</taxon>
        <taxon>Pseudomonadota</taxon>
        <taxon>Gammaproteobacteria</taxon>
        <taxon>Alteromonadales</taxon>
        <taxon>Alteromonadaceae</taxon>
        <taxon>Saccharobesus</taxon>
    </lineage>
</organism>
<feature type="signal peptide" evidence="1">
    <location>
        <begin position="1"/>
        <end position="25"/>
    </location>
</feature>
<dbReference type="OrthoDB" id="883074at2"/>
<evidence type="ECO:0000313" key="2">
    <source>
        <dbReference type="EMBL" id="AWB68311.1"/>
    </source>
</evidence>
<proteinExistence type="predicted"/>
<dbReference type="AlphaFoldDB" id="A0A2S0VVR8"/>
<evidence type="ECO:0000313" key="3">
    <source>
        <dbReference type="Proteomes" id="UP000244441"/>
    </source>
</evidence>
<reference evidence="2 3" key="1">
    <citation type="submission" date="2018-01" db="EMBL/GenBank/DDBJ databases">
        <title>Genome sequence of a Cantenovulum-like bacteria.</title>
        <authorList>
            <person name="Tan W.R."/>
            <person name="Lau N.-S."/>
            <person name="Go F."/>
            <person name="Amirul A.-A.A."/>
        </authorList>
    </citation>
    <scope>NUCLEOTIDE SEQUENCE [LARGE SCALE GENOMIC DNA]</scope>
    <source>
        <strain evidence="2 3">CCB-QB4</strain>
    </source>
</reference>
<dbReference type="Proteomes" id="UP000244441">
    <property type="component" value="Chromosome"/>
</dbReference>
<accession>A0A2S0VVR8</accession>
<dbReference type="RefSeq" id="WP_108604374.1">
    <property type="nucleotide sequence ID" value="NZ_CP026604.1"/>
</dbReference>
<keyword evidence="1" id="KW-0732">Signal</keyword>
<gene>
    <name evidence="2" type="ORF">C2869_18700</name>
</gene>
<feature type="chain" id="PRO_5015415955" evidence="1">
    <location>
        <begin position="26"/>
        <end position="294"/>
    </location>
</feature>
<sequence length="294" mass="33267">MLKPLLIFSALLLCASCGSSSPAIDDPRAQDDTKKEEVQDNREILREYNQESLELITGLMEQAALDYYDTGSYQYPIRPGLDTWALLSTKGMVYVSSVPEDILPLLDQQALLQLAADHPMFANILAYDEFSGFLSAFKRYCNALAYLLEESDAESFLLEQYLTSPIDGNESDHIKKILLGALLSEQASLTNHVDNRDFVQSLYEKFSYQLNLLTLDEFIYYQPSLNVSLALAIPVLKNGGYLPTKFKDGTTAPFNELLLSDEQLELLQREDGSFHRVDIDAFIIDLLQTYLENW</sequence>
<protein>
    <submittedName>
        <fullName evidence="2">Uncharacterized protein</fullName>
    </submittedName>
</protein>
<dbReference type="KEGG" id="cate:C2869_18700"/>
<evidence type="ECO:0000256" key="1">
    <source>
        <dbReference type="SAM" id="SignalP"/>
    </source>
</evidence>
<dbReference type="EMBL" id="CP026604">
    <property type="protein sequence ID" value="AWB68311.1"/>
    <property type="molecule type" value="Genomic_DNA"/>
</dbReference>